<dbReference type="SUPFAM" id="SSF50104">
    <property type="entry name" value="Translation proteins SH3-like domain"/>
    <property type="match status" value="1"/>
</dbReference>
<evidence type="ECO:0000256" key="1">
    <source>
        <dbReference type="ARBA" id="ARBA00005781"/>
    </source>
</evidence>
<evidence type="ECO:0000256" key="4">
    <source>
        <dbReference type="RuleBase" id="RU000559"/>
    </source>
</evidence>
<evidence type="ECO:0000313" key="6">
    <source>
        <dbReference type="Proteomes" id="UP000177165"/>
    </source>
</evidence>
<dbReference type="PANTHER" id="PTHR15680">
    <property type="entry name" value="RIBOSOMAL PROTEIN L19"/>
    <property type="match status" value="1"/>
</dbReference>
<dbReference type="PRINTS" id="PR00061">
    <property type="entry name" value="RIBOSOMALL19"/>
</dbReference>
<evidence type="ECO:0000313" key="5">
    <source>
        <dbReference type="EMBL" id="OGY80070.1"/>
    </source>
</evidence>
<reference evidence="5 6" key="1">
    <citation type="journal article" date="2016" name="Nat. Commun.">
        <title>Thousands of microbial genomes shed light on interconnected biogeochemical processes in an aquifer system.</title>
        <authorList>
            <person name="Anantharaman K."/>
            <person name="Brown C.T."/>
            <person name="Hug L.A."/>
            <person name="Sharon I."/>
            <person name="Castelle C.J."/>
            <person name="Probst A.J."/>
            <person name="Thomas B.C."/>
            <person name="Singh A."/>
            <person name="Wilkins M.J."/>
            <person name="Karaoz U."/>
            <person name="Brodie E.L."/>
            <person name="Williams K.H."/>
            <person name="Hubbard S.S."/>
            <person name="Banfield J.F."/>
        </authorList>
    </citation>
    <scope>NUCLEOTIDE SEQUENCE [LARGE SCALE GENOMIC DNA]</scope>
</reference>
<dbReference type="InterPro" id="IPR008991">
    <property type="entry name" value="Translation_prot_SH3-like_sf"/>
</dbReference>
<comment type="function">
    <text evidence="4">This protein is located at the 30S-50S ribosomal subunit interface and may play a role in the structure and function of the aminoacyl-tRNA binding site.</text>
</comment>
<sequence length="95" mass="11154">MRVGQTLRIHQRIQEGEKERVQIFEGIIIAIRGKNDAERTMTVRKITSGVGVEKIFPLILPSIEKIEIIKQSKVRRAKLYYLRHYGKRLKEVLIQ</sequence>
<dbReference type="Proteomes" id="UP000177165">
    <property type="component" value="Unassembled WGS sequence"/>
</dbReference>
<dbReference type="PROSITE" id="PS01015">
    <property type="entry name" value="RIBOSOMAL_L19"/>
    <property type="match status" value="1"/>
</dbReference>
<dbReference type="NCBIfam" id="TIGR01024">
    <property type="entry name" value="rplS_bact"/>
    <property type="match status" value="1"/>
</dbReference>
<comment type="similarity">
    <text evidence="1 4">Belongs to the bacterial ribosomal protein bL19 family.</text>
</comment>
<proteinExistence type="inferred from homology"/>
<evidence type="ECO:0000256" key="2">
    <source>
        <dbReference type="ARBA" id="ARBA00022980"/>
    </source>
</evidence>
<protein>
    <recommendedName>
        <fullName evidence="4">50S ribosomal protein L19</fullName>
    </recommendedName>
</protein>
<dbReference type="InterPro" id="IPR038657">
    <property type="entry name" value="Ribosomal_bL19_sf"/>
</dbReference>
<dbReference type="Pfam" id="PF01245">
    <property type="entry name" value="Ribosomal_L19"/>
    <property type="match status" value="1"/>
</dbReference>
<dbReference type="STRING" id="1798540.A3B74_05440"/>
<gene>
    <name evidence="5" type="ORF">A3B74_05440</name>
</gene>
<dbReference type="PANTHER" id="PTHR15680:SF9">
    <property type="entry name" value="LARGE RIBOSOMAL SUBUNIT PROTEIN BL19M"/>
    <property type="match status" value="1"/>
</dbReference>
<dbReference type="PIRSF" id="PIRSF002191">
    <property type="entry name" value="Ribosomal_L19"/>
    <property type="match status" value="1"/>
</dbReference>
<dbReference type="GO" id="GO:0003735">
    <property type="term" value="F:structural constituent of ribosome"/>
    <property type="evidence" value="ECO:0007669"/>
    <property type="project" value="InterPro"/>
</dbReference>
<dbReference type="AlphaFoldDB" id="A0A1G2AVQ6"/>
<dbReference type="EMBL" id="MHKB01000002">
    <property type="protein sequence ID" value="OGY80070.1"/>
    <property type="molecule type" value="Genomic_DNA"/>
</dbReference>
<dbReference type="Gene3D" id="2.30.30.790">
    <property type="match status" value="1"/>
</dbReference>
<dbReference type="GO" id="GO:0006412">
    <property type="term" value="P:translation"/>
    <property type="evidence" value="ECO:0007669"/>
    <property type="project" value="InterPro"/>
</dbReference>
<name>A0A1G2AVQ6_9BACT</name>
<accession>A0A1G2AVQ6</accession>
<organism evidence="5 6">
    <name type="scientific">Candidatus Kerfeldbacteria bacterium RIFCSPHIGHO2_02_FULL_42_14</name>
    <dbReference type="NCBI Taxonomy" id="1798540"/>
    <lineage>
        <taxon>Bacteria</taxon>
        <taxon>Candidatus Kerfeldiibacteriota</taxon>
    </lineage>
</organism>
<comment type="caution">
    <text evidence="5">The sequence shown here is derived from an EMBL/GenBank/DDBJ whole genome shotgun (WGS) entry which is preliminary data.</text>
</comment>
<dbReference type="InterPro" id="IPR001857">
    <property type="entry name" value="Ribosomal_bL19"/>
</dbReference>
<dbReference type="InterPro" id="IPR018257">
    <property type="entry name" value="Ribosomal_bL19_CS"/>
</dbReference>
<keyword evidence="3 4" id="KW-0687">Ribonucleoprotein</keyword>
<dbReference type="GO" id="GO:0022625">
    <property type="term" value="C:cytosolic large ribosomal subunit"/>
    <property type="evidence" value="ECO:0007669"/>
    <property type="project" value="TreeGrafter"/>
</dbReference>
<evidence type="ECO:0000256" key="3">
    <source>
        <dbReference type="ARBA" id="ARBA00023274"/>
    </source>
</evidence>
<keyword evidence="2 5" id="KW-0689">Ribosomal protein</keyword>